<dbReference type="PANTHER" id="PTHR33121">
    <property type="entry name" value="CYCLIC DI-GMP PHOSPHODIESTERASE PDEF"/>
    <property type="match status" value="1"/>
</dbReference>
<keyword evidence="5" id="KW-1185">Reference proteome</keyword>
<dbReference type="InterPro" id="IPR001633">
    <property type="entry name" value="EAL_dom"/>
</dbReference>
<dbReference type="PROSITE" id="PS50883">
    <property type="entry name" value="EAL"/>
    <property type="match status" value="1"/>
</dbReference>
<evidence type="ECO:0000256" key="1">
    <source>
        <dbReference type="SAM" id="Phobius"/>
    </source>
</evidence>
<dbReference type="InterPro" id="IPR029787">
    <property type="entry name" value="Nucleotide_cyclase"/>
</dbReference>
<dbReference type="PROSITE" id="PS50887">
    <property type="entry name" value="GGDEF"/>
    <property type="match status" value="1"/>
</dbReference>
<gene>
    <name evidence="4" type="ORF">ACFOSS_02355</name>
</gene>
<dbReference type="Proteomes" id="UP001595692">
    <property type="component" value="Unassembled WGS sequence"/>
</dbReference>
<dbReference type="InterPro" id="IPR043128">
    <property type="entry name" value="Rev_trsase/Diguanyl_cyclase"/>
</dbReference>
<dbReference type="CDD" id="cd01948">
    <property type="entry name" value="EAL"/>
    <property type="match status" value="1"/>
</dbReference>
<dbReference type="Pfam" id="PF00990">
    <property type="entry name" value="GGDEF"/>
    <property type="match status" value="1"/>
</dbReference>
<dbReference type="EMBL" id="JBHSAF010000001">
    <property type="protein sequence ID" value="MFC3912306.1"/>
    <property type="molecule type" value="Genomic_DNA"/>
</dbReference>
<name>A0ABV8CKF0_9GAMM</name>
<dbReference type="SUPFAM" id="SSF141868">
    <property type="entry name" value="EAL domain-like"/>
    <property type="match status" value="1"/>
</dbReference>
<evidence type="ECO:0000259" key="2">
    <source>
        <dbReference type="PROSITE" id="PS50883"/>
    </source>
</evidence>
<dbReference type="Gene3D" id="3.30.70.270">
    <property type="match status" value="1"/>
</dbReference>
<evidence type="ECO:0000259" key="3">
    <source>
        <dbReference type="PROSITE" id="PS50887"/>
    </source>
</evidence>
<keyword evidence="1" id="KW-1133">Transmembrane helix</keyword>
<sequence>MFFNQRLFPLKLQLLVAVLLITGIVVIGSSYISDQRQYVAQLGDQRDADRWLHYLLQQQAARDRASAKHFWQQTPQQASDLPSPLLLVQWIADNTALPRLQHEEMFDVDMINDMLRQLQPRSGIQMRISCQRRCLLLQTISLHQQQSTGRLLLISPLDETLAQLSLQMQAPLFFVGALPYAENNQPDWASLSMNSVWSSLNATAVGDKLKHALQGLDPRPLRTLGDLIGLLEQSVLEERHPVLVNMAPEEQPEEQFLMLFLPASASGGLWHAGGIDGKLMALALLCLLLLCWIMVLVKRVLGFRRELLALEPMVQGDPHPQLDEISDLHTLSCRLHHQLDEQKRQLEKQRHLLEQRNLHDALTGLPNRDCFIFEVRRQIASLQRHPDQLALILLEVRGMRQRLVQPGDGERQLQQVAEVLRNTMRESDLLCYLQGNMFAILLTHLQDKDQLHLVMSKLQERLDHAIRLGNYPQTLHFAAGIVHVDNDSCDATELLRQAELALNEVARQDEQYYQLFNPMLQQKSVRTQFIEQRFPLSLRNGELQLQFQPIMATDTGRWTMIEALCRWQIPLEGPIAPSEFMPILDASRQGRELSHWVIERSLNQLRQLDSAGLAGLQLAINLSGHQLLDPDLLSVLEKLTLTYHIIPGRVAIEVNEQALRVDYVAGQNALRRLHQAGFRLTLDDFGTGYSALTYLSRSPFDLIKLDGSFTDKMLDSEIDRQMVSSIIRMSHSMGKRVIGEGVESSQQASLLQEYGCDRLQGNLLMAPIGECDLRSQLTTPSLTQLQQLGLATPSHKR</sequence>
<comment type="caution">
    <text evidence="4">The sequence shown here is derived from an EMBL/GenBank/DDBJ whole genome shotgun (WGS) entry which is preliminary data.</text>
</comment>
<accession>A0ABV8CKF0</accession>
<dbReference type="NCBIfam" id="TIGR00254">
    <property type="entry name" value="GGDEF"/>
    <property type="match status" value="1"/>
</dbReference>
<protein>
    <submittedName>
        <fullName evidence="4">Bifunctional diguanylate cyclase/phosphodiesterase</fullName>
    </submittedName>
</protein>
<dbReference type="InterPro" id="IPR035919">
    <property type="entry name" value="EAL_sf"/>
</dbReference>
<dbReference type="Gene3D" id="3.20.20.450">
    <property type="entry name" value="EAL domain"/>
    <property type="match status" value="1"/>
</dbReference>
<dbReference type="SMART" id="SM00267">
    <property type="entry name" value="GGDEF"/>
    <property type="match status" value="1"/>
</dbReference>
<dbReference type="PANTHER" id="PTHR33121:SF70">
    <property type="entry name" value="SIGNALING PROTEIN YKOW"/>
    <property type="match status" value="1"/>
</dbReference>
<keyword evidence="1" id="KW-0812">Transmembrane</keyword>
<dbReference type="CDD" id="cd01949">
    <property type="entry name" value="GGDEF"/>
    <property type="match status" value="1"/>
</dbReference>
<organism evidence="4 5">
    <name type="scientific">Pseudaeromonas sharmana</name>
    <dbReference type="NCBI Taxonomy" id="328412"/>
    <lineage>
        <taxon>Bacteria</taxon>
        <taxon>Pseudomonadati</taxon>
        <taxon>Pseudomonadota</taxon>
        <taxon>Gammaproteobacteria</taxon>
        <taxon>Aeromonadales</taxon>
        <taxon>Aeromonadaceae</taxon>
        <taxon>Pseudaeromonas</taxon>
    </lineage>
</organism>
<dbReference type="Pfam" id="PF00563">
    <property type="entry name" value="EAL"/>
    <property type="match status" value="1"/>
</dbReference>
<evidence type="ECO:0000313" key="5">
    <source>
        <dbReference type="Proteomes" id="UP001595692"/>
    </source>
</evidence>
<dbReference type="SMART" id="SM00052">
    <property type="entry name" value="EAL"/>
    <property type="match status" value="1"/>
</dbReference>
<feature type="transmembrane region" description="Helical" evidence="1">
    <location>
        <begin position="12"/>
        <end position="32"/>
    </location>
</feature>
<dbReference type="RefSeq" id="WP_377150411.1">
    <property type="nucleotide sequence ID" value="NZ_JBHSAF010000001.1"/>
</dbReference>
<dbReference type="InterPro" id="IPR050706">
    <property type="entry name" value="Cyclic-di-GMP_PDE-like"/>
</dbReference>
<feature type="transmembrane region" description="Helical" evidence="1">
    <location>
        <begin position="279"/>
        <end position="297"/>
    </location>
</feature>
<feature type="domain" description="GGDEF" evidence="3">
    <location>
        <begin position="387"/>
        <end position="518"/>
    </location>
</feature>
<keyword evidence="1" id="KW-0472">Membrane</keyword>
<reference evidence="5" key="1">
    <citation type="journal article" date="2019" name="Int. J. Syst. Evol. Microbiol.">
        <title>The Global Catalogue of Microorganisms (GCM) 10K type strain sequencing project: providing services to taxonomists for standard genome sequencing and annotation.</title>
        <authorList>
            <consortium name="The Broad Institute Genomics Platform"/>
            <consortium name="The Broad Institute Genome Sequencing Center for Infectious Disease"/>
            <person name="Wu L."/>
            <person name="Ma J."/>
        </authorList>
    </citation>
    <scope>NUCLEOTIDE SEQUENCE [LARGE SCALE GENOMIC DNA]</scope>
    <source>
        <strain evidence="5">CCUG 54939</strain>
    </source>
</reference>
<dbReference type="InterPro" id="IPR000160">
    <property type="entry name" value="GGDEF_dom"/>
</dbReference>
<evidence type="ECO:0000313" key="4">
    <source>
        <dbReference type="EMBL" id="MFC3912306.1"/>
    </source>
</evidence>
<feature type="domain" description="EAL" evidence="2">
    <location>
        <begin position="527"/>
        <end position="781"/>
    </location>
</feature>
<proteinExistence type="predicted"/>
<dbReference type="SUPFAM" id="SSF55073">
    <property type="entry name" value="Nucleotide cyclase"/>
    <property type="match status" value="1"/>
</dbReference>